<keyword evidence="1" id="KW-0472">Membrane</keyword>
<reference evidence="2" key="2">
    <citation type="submission" date="2023-07" db="EMBL/GenBank/DDBJ databases">
        <authorList>
            <consortium name="Lawrence Berkeley National Laboratory"/>
            <person name="Haridas S."/>
            <person name="Hensen N."/>
            <person name="Bonometti L."/>
            <person name="Westerberg I."/>
            <person name="Brannstrom I.O."/>
            <person name="Guillou S."/>
            <person name="Cros-Aarteil S."/>
            <person name="Calhoun S."/>
            <person name="Kuo A."/>
            <person name="Mondo S."/>
            <person name="Pangilinan J."/>
            <person name="Riley R."/>
            <person name="LaButti K."/>
            <person name="Andreopoulos B."/>
            <person name="Lipzen A."/>
            <person name="Chen C."/>
            <person name="Yanf M."/>
            <person name="Daum C."/>
            <person name="Ng V."/>
            <person name="Clum A."/>
            <person name="Steindorff A."/>
            <person name="Ohm R."/>
            <person name="Martin F."/>
            <person name="Silar P."/>
            <person name="Natvig D."/>
            <person name="Lalanne C."/>
            <person name="Gautier V."/>
            <person name="Ament-velasquez S.L."/>
            <person name="Kruys A."/>
            <person name="Hutchinson M.I."/>
            <person name="Powell A.J."/>
            <person name="Barry K."/>
            <person name="Miller A.N."/>
            <person name="Grigoriev I.V."/>
            <person name="Debuchy R."/>
            <person name="Gladieux P."/>
            <person name="Thoren M.H."/>
            <person name="Johannesson H."/>
        </authorList>
    </citation>
    <scope>NUCLEOTIDE SEQUENCE</scope>
    <source>
        <strain evidence="2">FGSC 1904</strain>
    </source>
</reference>
<feature type="non-terminal residue" evidence="2">
    <location>
        <position position="1"/>
    </location>
</feature>
<sequence>ELIITGIHPIYFFSLPLLFFFLFPFLFFKAKKHTRTSAPIDSSTESILLSQRDHRDNNSSAITTCLHTFDPTKSTFARSRVTLPAAHLLRTSGE</sequence>
<accession>A0AAE0U2I0</accession>
<evidence type="ECO:0000313" key="2">
    <source>
        <dbReference type="EMBL" id="KAK3388179.1"/>
    </source>
</evidence>
<protein>
    <submittedName>
        <fullName evidence="2">Uncharacterized protein</fullName>
    </submittedName>
</protein>
<feature type="transmembrane region" description="Helical" evidence="1">
    <location>
        <begin position="6"/>
        <end position="28"/>
    </location>
</feature>
<organism evidence="2 3">
    <name type="scientific">Sordaria brevicollis</name>
    <dbReference type="NCBI Taxonomy" id="83679"/>
    <lineage>
        <taxon>Eukaryota</taxon>
        <taxon>Fungi</taxon>
        <taxon>Dikarya</taxon>
        <taxon>Ascomycota</taxon>
        <taxon>Pezizomycotina</taxon>
        <taxon>Sordariomycetes</taxon>
        <taxon>Sordariomycetidae</taxon>
        <taxon>Sordariales</taxon>
        <taxon>Sordariaceae</taxon>
        <taxon>Sordaria</taxon>
    </lineage>
</organism>
<dbReference type="AlphaFoldDB" id="A0AAE0U2I0"/>
<dbReference type="Proteomes" id="UP001281003">
    <property type="component" value="Unassembled WGS sequence"/>
</dbReference>
<dbReference type="EMBL" id="JAUTDP010000017">
    <property type="protein sequence ID" value="KAK3388179.1"/>
    <property type="molecule type" value="Genomic_DNA"/>
</dbReference>
<comment type="caution">
    <text evidence="2">The sequence shown here is derived from an EMBL/GenBank/DDBJ whole genome shotgun (WGS) entry which is preliminary data.</text>
</comment>
<evidence type="ECO:0000256" key="1">
    <source>
        <dbReference type="SAM" id="Phobius"/>
    </source>
</evidence>
<gene>
    <name evidence="2" type="ORF">B0T20DRAFT_465123</name>
</gene>
<name>A0AAE0U2I0_SORBR</name>
<keyword evidence="1" id="KW-1133">Transmembrane helix</keyword>
<evidence type="ECO:0000313" key="3">
    <source>
        <dbReference type="Proteomes" id="UP001281003"/>
    </source>
</evidence>
<proteinExistence type="predicted"/>
<keyword evidence="3" id="KW-1185">Reference proteome</keyword>
<reference evidence="2" key="1">
    <citation type="journal article" date="2023" name="Mol. Phylogenet. Evol.">
        <title>Genome-scale phylogeny and comparative genomics of the fungal order Sordariales.</title>
        <authorList>
            <person name="Hensen N."/>
            <person name="Bonometti L."/>
            <person name="Westerberg I."/>
            <person name="Brannstrom I.O."/>
            <person name="Guillou S."/>
            <person name="Cros-Aarteil S."/>
            <person name="Calhoun S."/>
            <person name="Haridas S."/>
            <person name="Kuo A."/>
            <person name="Mondo S."/>
            <person name="Pangilinan J."/>
            <person name="Riley R."/>
            <person name="LaButti K."/>
            <person name="Andreopoulos B."/>
            <person name="Lipzen A."/>
            <person name="Chen C."/>
            <person name="Yan M."/>
            <person name="Daum C."/>
            <person name="Ng V."/>
            <person name="Clum A."/>
            <person name="Steindorff A."/>
            <person name="Ohm R.A."/>
            <person name="Martin F."/>
            <person name="Silar P."/>
            <person name="Natvig D.O."/>
            <person name="Lalanne C."/>
            <person name="Gautier V."/>
            <person name="Ament-Velasquez S.L."/>
            <person name="Kruys A."/>
            <person name="Hutchinson M.I."/>
            <person name="Powell A.J."/>
            <person name="Barry K."/>
            <person name="Miller A.N."/>
            <person name="Grigoriev I.V."/>
            <person name="Debuchy R."/>
            <person name="Gladieux P."/>
            <person name="Hiltunen Thoren M."/>
            <person name="Johannesson H."/>
        </authorList>
    </citation>
    <scope>NUCLEOTIDE SEQUENCE</scope>
    <source>
        <strain evidence="2">FGSC 1904</strain>
    </source>
</reference>
<keyword evidence="1" id="KW-0812">Transmembrane</keyword>